<comment type="similarity">
    <text evidence="1">Belongs to the LysR transcriptional regulatory family.</text>
</comment>
<keyword evidence="3 6" id="KW-0238">DNA-binding</keyword>
<evidence type="ECO:0000256" key="3">
    <source>
        <dbReference type="ARBA" id="ARBA00023125"/>
    </source>
</evidence>
<dbReference type="GO" id="GO:0003677">
    <property type="term" value="F:DNA binding"/>
    <property type="evidence" value="ECO:0007669"/>
    <property type="project" value="UniProtKB-KW"/>
</dbReference>
<accession>A0A840R199</accession>
<evidence type="ECO:0000256" key="4">
    <source>
        <dbReference type="ARBA" id="ARBA00023163"/>
    </source>
</evidence>
<dbReference type="SUPFAM" id="SSF46785">
    <property type="entry name" value="Winged helix' DNA-binding domain"/>
    <property type="match status" value="1"/>
</dbReference>
<dbReference type="Pfam" id="PF00126">
    <property type="entry name" value="HTH_1"/>
    <property type="match status" value="1"/>
</dbReference>
<dbReference type="GO" id="GO:0003700">
    <property type="term" value="F:DNA-binding transcription factor activity"/>
    <property type="evidence" value="ECO:0007669"/>
    <property type="project" value="InterPro"/>
</dbReference>
<dbReference type="InterPro" id="IPR037402">
    <property type="entry name" value="YidZ_PBP2"/>
</dbReference>
<dbReference type="InterPro" id="IPR005119">
    <property type="entry name" value="LysR_subst-bd"/>
</dbReference>
<dbReference type="Pfam" id="PF03466">
    <property type="entry name" value="LysR_substrate"/>
    <property type="match status" value="1"/>
</dbReference>
<dbReference type="InterPro" id="IPR036390">
    <property type="entry name" value="WH_DNA-bd_sf"/>
</dbReference>
<gene>
    <name evidence="6" type="ORF">HNQ57_000511</name>
</gene>
<evidence type="ECO:0000313" key="6">
    <source>
        <dbReference type="EMBL" id="MBB5186252.1"/>
    </source>
</evidence>
<evidence type="ECO:0000256" key="2">
    <source>
        <dbReference type="ARBA" id="ARBA00023015"/>
    </source>
</evidence>
<keyword evidence="2" id="KW-0805">Transcription regulation</keyword>
<dbReference type="EMBL" id="JACHHW010000001">
    <property type="protein sequence ID" value="MBB5186252.1"/>
    <property type="molecule type" value="Genomic_DNA"/>
</dbReference>
<dbReference type="CDD" id="cd08417">
    <property type="entry name" value="PBP2_Nitroaromatics_like"/>
    <property type="match status" value="1"/>
</dbReference>
<evidence type="ECO:0000259" key="5">
    <source>
        <dbReference type="PROSITE" id="PS50931"/>
    </source>
</evidence>
<protein>
    <submittedName>
        <fullName evidence="6">DNA-binding transcriptional LysR family regulator</fullName>
    </submittedName>
</protein>
<dbReference type="PANTHER" id="PTHR30118">
    <property type="entry name" value="HTH-TYPE TRANSCRIPTIONAL REGULATOR LEUO-RELATED"/>
    <property type="match status" value="1"/>
</dbReference>
<evidence type="ECO:0000313" key="7">
    <source>
        <dbReference type="Proteomes" id="UP000536640"/>
    </source>
</evidence>
<organism evidence="6 7">
    <name type="scientific">Zhongshania antarctica</name>
    <dbReference type="NCBI Taxonomy" id="641702"/>
    <lineage>
        <taxon>Bacteria</taxon>
        <taxon>Pseudomonadati</taxon>
        <taxon>Pseudomonadota</taxon>
        <taxon>Gammaproteobacteria</taxon>
        <taxon>Cellvibrionales</taxon>
        <taxon>Spongiibacteraceae</taxon>
        <taxon>Zhongshania</taxon>
    </lineage>
</organism>
<dbReference type="PRINTS" id="PR00039">
    <property type="entry name" value="HTHLYSR"/>
</dbReference>
<reference evidence="6 7" key="1">
    <citation type="submission" date="2020-08" db="EMBL/GenBank/DDBJ databases">
        <title>Genomic Encyclopedia of Type Strains, Phase IV (KMG-IV): sequencing the most valuable type-strain genomes for metagenomic binning, comparative biology and taxonomic classification.</title>
        <authorList>
            <person name="Goeker M."/>
        </authorList>
    </citation>
    <scope>NUCLEOTIDE SEQUENCE [LARGE SCALE GENOMIC DNA]</scope>
    <source>
        <strain evidence="6 7">DSM 25701</strain>
    </source>
</reference>
<dbReference type="AlphaFoldDB" id="A0A840R199"/>
<dbReference type="InterPro" id="IPR050389">
    <property type="entry name" value="LysR-type_TF"/>
</dbReference>
<dbReference type="Proteomes" id="UP000536640">
    <property type="component" value="Unassembled WGS sequence"/>
</dbReference>
<dbReference type="RefSeq" id="WP_184461041.1">
    <property type="nucleotide sequence ID" value="NZ_JACHHW010000001.1"/>
</dbReference>
<comment type="caution">
    <text evidence="6">The sequence shown here is derived from an EMBL/GenBank/DDBJ whole genome shotgun (WGS) entry which is preliminary data.</text>
</comment>
<dbReference type="SUPFAM" id="SSF53850">
    <property type="entry name" value="Periplasmic binding protein-like II"/>
    <property type="match status" value="1"/>
</dbReference>
<dbReference type="InterPro" id="IPR036388">
    <property type="entry name" value="WH-like_DNA-bd_sf"/>
</dbReference>
<dbReference type="Gene3D" id="3.40.190.10">
    <property type="entry name" value="Periplasmic binding protein-like II"/>
    <property type="match status" value="2"/>
</dbReference>
<dbReference type="PROSITE" id="PS50931">
    <property type="entry name" value="HTH_LYSR"/>
    <property type="match status" value="1"/>
</dbReference>
<proteinExistence type="inferred from homology"/>
<keyword evidence="4" id="KW-0804">Transcription</keyword>
<evidence type="ECO:0000256" key="1">
    <source>
        <dbReference type="ARBA" id="ARBA00009437"/>
    </source>
</evidence>
<dbReference type="PANTHER" id="PTHR30118:SF15">
    <property type="entry name" value="TRANSCRIPTIONAL REGULATORY PROTEIN"/>
    <property type="match status" value="1"/>
</dbReference>
<dbReference type="InterPro" id="IPR000847">
    <property type="entry name" value="LysR_HTH_N"/>
</dbReference>
<dbReference type="Gene3D" id="1.10.10.10">
    <property type="entry name" value="Winged helix-like DNA-binding domain superfamily/Winged helix DNA-binding domain"/>
    <property type="match status" value="1"/>
</dbReference>
<name>A0A840R199_9GAMM</name>
<feature type="domain" description="HTH lysR-type" evidence="5">
    <location>
        <begin position="6"/>
        <end position="63"/>
    </location>
</feature>
<keyword evidence="7" id="KW-1185">Reference proteome</keyword>
<sequence length="311" mass="34547">MDIERIDLNLLVVFSTIFSEGGITPAGKKLHLSQSAVSHSLSRLREAFDDPLFVRSGQVMQPTPIARNLYQRVQPLLSNLKQTLNDFSSFDPALSERSFTIGVREPVESVVLPVIVTSLLEIAPQIRISTVRLDRGNLEADLKSGVFDVAIDVLQPLSGSVRHSKLQDDDLVVVARKGHPVLAQSASLDLQRFLSLEHIQVSGRRAGRGIEDIELNRLGHERNIRVRCQNINAALSVVATSDLVVSAGYAYAHEAVRDAKLVVLPFPIEVPSLSLFLYWHQNVDSDPASLWFRDFITEVFQRNISEQNGPD</sequence>